<dbReference type="Pfam" id="PF11575">
    <property type="entry name" value="FhuF_C"/>
    <property type="match status" value="1"/>
</dbReference>
<reference evidence="2 3" key="1">
    <citation type="submission" date="2016-10" db="EMBL/GenBank/DDBJ databases">
        <authorList>
            <person name="de Groot N.N."/>
        </authorList>
    </citation>
    <scope>NUCLEOTIDE SEQUENCE [LARGE SCALE GENOMIC DNA]</scope>
    <source>
        <strain evidence="2 3">DSM 44892</strain>
    </source>
</reference>
<keyword evidence="3" id="KW-1185">Reference proteome</keyword>
<organism evidence="2 3">
    <name type="scientific">Rhodococcus triatomae</name>
    <dbReference type="NCBI Taxonomy" id="300028"/>
    <lineage>
        <taxon>Bacteria</taxon>
        <taxon>Bacillati</taxon>
        <taxon>Actinomycetota</taxon>
        <taxon>Actinomycetes</taxon>
        <taxon>Mycobacteriales</taxon>
        <taxon>Nocardiaceae</taxon>
        <taxon>Rhodococcus</taxon>
    </lineage>
</organism>
<dbReference type="AlphaFoldDB" id="A0A1G8FP18"/>
<dbReference type="Proteomes" id="UP000183263">
    <property type="component" value="Unassembled WGS sequence"/>
</dbReference>
<evidence type="ECO:0000259" key="1">
    <source>
        <dbReference type="Pfam" id="PF11575"/>
    </source>
</evidence>
<name>A0A1G8FP18_9NOCA</name>
<evidence type="ECO:0000313" key="3">
    <source>
        <dbReference type="Proteomes" id="UP000183263"/>
    </source>
</evidence>
<evidence type="ECO:0000313" key="2">
    <source>
        <dbReference type="EMBL" id="SDH83865.1"/>
    </source>
</evidence>
<sequence length="222" mass="24350">MSESAGEQVSWFPATDMLDPDWMRRRVEDTARRWGSDDARVNGTLWWYSASSTLVAERLAAVLAGRPIPDPDMSPAQCFLRENGYLGGMLTTRTTTPAELGARLTAALTPLIDVLAEVSGASPRALWAITTDSVANRSFDGSPGDRDRASEVAEKVVADMRAAGAAAPMPRFVDIHDRWGRIRYTRRSSCCLIYETPGSGKCVSCPRQSPEIRREKLSSLRA</sequence>
<feature type="domain" description="Ferric siderophore reductase C-terminal" evidence="1">
    <location>
        <begin position="187"/>
        <end position="207"/>
    </location>
</feature>
<dbReference type="GO" id="GO:0051537">
    <property type="term" value="F:2 iron, 2 sulfur cluster binding"/>
    <property type="evidence" value="ECO:0007669"/>
    <property type="project" value="InterPro"/>
</dbReference>
<dbReference type="OrthoDB" id="3290158at2"/>
<accession>A0A1G8FP18</accession>
<dbReference type="InterPro" id="IPR024726">
    <property type="entry name" value="FhuF_C"/>
</dbReference>
<proteinExistence type="predicted"/>
<gene>
    <name evidence="2" type="ORF">SAMN05444695_103345</name>
</gene>
<dbReference type="RefSeq" id="WP_072736615.1">
    <property type="nucleotide sequence ID" value="NZ_CP048813.1"/>
</dbReference>
<protein>
    <submittedName>
        <fullName evidence="2">FhuF 2Fe-2S C-terminal domain-containing protein</fullName>
    </submittedName>
</protein>
<dbReference type="EMBL" id="FNDN01000003">
    <property type="protein sequence ID" value="SDH83865.1"/>
    <property type="molecule type" value="Genomic_DNA"/>
</dbReference>